<dbReference type="InterPro" id="IPR009072">
    <property type="entry name" value="Histone-fold"/>
</dbReference>
<dbReference type="GO" id="GO:0030527">
    <property type="term" value="F:structural constituent of chromatin"/>
    <property type="evidence" value="ECO:0007669"/>
    <property type="project" value="InterPro"/>
</dbReference>
<dbReference type="Gene3D" id="1.10.20.10">
    <property type="entry name" value="Histone, subunit A"/>
    <property type="match status" value="1"/>
</dbReference>
<evidence type="ECO:0000313" key="1">
    <source>
        <dbReference type="EMBL" id="KAF9588554.1"/>
    </source>
</evidence>
<dbReference type="Proteomes" id="UP000631114">
    <property type="component" value="Unassembled WGS sequence"/>
</dbReference>
<dbReference type="PRINTS" id="PR00620">
    <property type="entry name" value="HISTONEH2A"/>
</dbReference>
<organism evidence="1 2">
    <name type="scientific">Coptis chinensis</name>
    <dbReference type="NCBI Taxonomy" id="261450"/>
    <lineage>
        <taxon>Eukaryota</taxon>
        <taxon>Viridiplantae</taxon>
        <taxon>Streptophyta</taxon>
        <taxon>Embryophyta</taxon>
        <taxon>Tracheophyta</taxon>
        <taxon>Spermatophyta</taxon>
        <taxon>Magnoliopsida</taxon>
        <taxon>Ranunculales</taxon>
        <taxon>Ranunculaceae</taxon>
        <taxon>Coptidoideae</taxon>
        <taxon>Coptis</taxon>
    </lineage>
</organism>
<accession>A0A835GW91</accession>
<comment type="caution">
    <text evidence="1">The sequence shown here is derived from an EMBL/GenBank/DDBJ whole genome shotgun (WGS) entry which is preliminary data.</text>
</comment>
<dbReference type="GO" id="GO:0003677">
    <property type="term" value="F:DNA binding"/>
    <property type="evidence" value="ECO:0007669"/>
    <property type="project" value="InterPro"/>
</dbReference>
<dbReference type="SUPFAM" id="SSF47113">
    <property type="entry name" value="Histone-fold"/>
    <property type="match status" value="1"/>
</dbReference>
<dbReference type="OrthoDB" id="1918078at2759"/>
<dbReference type="InterPro" id="IPR002119">
    <property type="entry name" value="Histone_H2A"/>
</dbReference>
<keyword evidence="2" id="KW-1185">Reference proteome</keyword>
<evidence type="ECO:0008006" key="3">
    <source>
        <dbReference type="Google" id="ProtNLM"/>
    </source>
</evidence>
<dbReference type="AlphaFoldDB" id="A0A835GW91"/>
<reference evidence="1 2" key="1">
    <citation type="submission" date="2020-10" db="EMBL/GenBank/DDBJ databases">
        <title>The Coptis chinensis genome and diversification of protoberbering-type alkaloids.</title>
        <authorList>
            <person name="Wang B."/>
            <person name="Shu S."/>
            <person name="Song C."/>
            <person name="Liu Y."/>
        </authorList>
    </citation>
    <scope>NUCLEOTIDE SEQUENCE [LARGE SCALE GENOMIC DNA]</scope>
    <source>
        <strain evidence="1">HL-2020</strain>
        <tissue evidence="1">Leaf</tissue>
    </source>
</reference>
<proteinExistence type="predicted"/>
<name>A0A835GW91_9MAGN</name>
<dbReference type="GO" id="GO:0046982">
    <property type="term" value="F:protein heterodimerization activity"/>
    <property type="evidence" value="ECO:0007669"/>
    <property type="project" value="InterPro"/>
</dbReference>
<protein>
    <recommendedName>
        <fullName evidence="3">Histone H2A</fullName>
    </recommendedName>
</protein>
<evidence type="ECO:0000313" key="2">
    <source>
        <dbReference type="Proteomes" id="UP000631114"/>
    </source>
</evidence>
<sequence length="106" mass="11776">MEQRVENLEKNMETLASGQKKILNQLSQMSNRFNARVDLLASHPIHEAAKNLGNTRLGRIAHFLKAGKYAERVGVGVPIYLAAEVLELAGNAARDNKKTRVVPRDI</sequence>
<dbReference type="GO" id="GO:0000786">
    <property type="term" value="C:nucleosome"/>
    <property type="evidence" value="ECO:0007669"/>
    <property type="project" value="InterPro"/>
</dbReference>
<dbReference type="PANTHER" id="PTHR23430">
    <property type="entry name" value="HISTONE H2A"/>
    <property type="match status" value="1"/>
</dbReference>
<gene>
    <name evidence="1" type="ORF">IFM89_013048</name>
</gene>
<dbReference type="EMBL" id="JADFTS010000009">
    <property type="protein sequence ID" value="KAF9588554.1"/>
    <property type="molecule type" value="Genomic_DNA"/>
</dbReference>